<reference evidence="2" key="2">
    <citation type="journal article" date="2020" name="Microorganisms">
        <title>Osmotic Adaptation and Compatible Solute Biosynthesis of Phototrophic Bacteria as Revealed from Genome Analyses.</title>
        <authorList>
            <person name="Imhoff J.F."/>
            <person name="Rahn T."/>
            <person name="Kunzel S."/>
            <person name="Keller A."/>
            <person name="Neulinger S.C."/>
        </authorList>
    </citation>
    <scope>NUCLEOTIDE SEQUENCE</scope>
    <source>
        <strain evidence="2">LMG 28126</strain>
    </source>
</reference>
<reference evidence="2" key="1">
    <citation type="submission" date="2017-05" db="EMBL/GenBank/DDBJ databases">
        <authorList>
            <person name="Imhoff J.F."/>
            <person name="Rahn T."/>
            <person name="Kuenzel S."/>
            <person name="Neulinger S.C."/>
        </authorList>
    </citation>
    <scope>NUCLEOTIDE SEQUENCE</scope>
    <source>
        <strain evidence="2">LMG 28126</strain>
    </source>
</reference>
<evidence type="ECO:0000313" key="2">
    <source>
        <dbReference type="EMBL" id="MBK5927754.1"/>
    </source>
</evidence>
<dbReference type="InterPro" id="IPR029058">
    <property type="entry name" value="AB_hydrolase_fold"/>
</dbReference>
<dbReference type="InterPro" id="IPR000073">
    <property type="entry name" value="AB_hydrolase_1"/>
</dbReference>
<feature type="domain" description="AB hydrolase-1" evidence="1">
    <location>
        <begin position="22"/>
        <end position="258"/>
    </location>
</feature>
<keyword evidence="3" id="KW-1185">Reference proteome</keyword>
<dbReference type="AlphaFoldDB" id="A0A934TKF2"/>
<name>A0A934TKF2_9RHOB</name>
<gene>
    <name evidence="2" type="ORF">CCR87_10510</name>
</gene>
<dbReference type="Proteomes" id="UP000706333">
    <property type="component" value="Unassembled WGS sequence"/>
</dbReference>
<dbReference type="EMBL" id="NHSD01000272">
    <property type="protein sequence ID" value="MBK5927754.1"/>
    <property type="molecule type" value="Genomic_DNA"/>
</dbReference>
<accession>A0A934TKF2</accession>
<keyword evidence="2" id="KW-0378">Hydrolase</keyword>
<dbReference type="GO" id="GO:0016787">
    <property type="term" value="F:hydrolase activity"/>
    <property type="evidence" value="ECO:0007669"/>
    <property type="project" value="UniProtKB-KW"/>
</dbReference>
<sequence>MPHFTAPDGARLFYRDEGAGRAVVCLAGLTRTGADFDPLVPHLPGLRVIRPDYRGRGGSDRTGPDTYTVPQEGADVRALLDHLGIDRAAVIGTSRGGIIGMFLAATAHDRLAGLCLNDVGPVLEDAGLAAIRGHLGRPPAARTLHDAAEAMARRMTGFTGVPHARWLAEAERQFIETPDGLELRYDPALRDAFEAAMAQPVDMWPLFDACAGLPLALIRGANSDLLTAATAAEMQRRRPDMILAEVPGRGHIPFLDEPESLAAIHRFLEASL</sequence>
<dbReference type="SUPFAM" id="SSF53474">
    <property type="entry name" value="alpha/beta-Hydrolases"/>
    <property type="match status" value="1"/>
</dbReference>
<dbReference type="RefSeq" id="WP_201157508.1">
    <property type="nucleotide sequence ID" value="NZ_NHSD01000272.1"/>
</dbReference>
<proteinExistence type="predicted"/>
<organism evidence="2 3">
    <name type="scientific">Rhodobaculum claviforme</name>
    <dbReference type="NCBI Taxonomy" id="1549854"/>
    <lineage>
        <taxon>Bacteria</taxon>
        <taxon>Pseudomonadati</taxon>
        <taxon>Pseudomonadota</taxon>
        <taxon>Alphaproteobacteria</taxon>
        <taxon>Rhodobacterales</taxon>
        <taxon>Paracoccaceae</taxon>
        <taxon>Rhodobaculum</taxon>
    </lineage>
</organism>
<dbReference type="Pfam" id="PF00561">
    <property type="entry name" value="Abhydrolase_1"/>
    <property type="match status" value="1"/>
</dbReference>
<dbReference type="GO" id="GO:0016020">
    <property type="term" value="C:membrane"/>
    <property type="evidence" value="ECO:0007669"/>
    <property type="project" value="TreeGrafter"/>
</dbReference>
<dbReference type="Gene3D" id="3.40.50.1820">
    <property type="entry name" value="alpha/beta hydrolase"/>
    <property type="match status" value="1"/>
</dbReference>
<dbReference type="PANTHER" id="PTHR43798">
    <property type="entry name" value="MONOACYLGLYCEROL LIPASE"/>
    <property type="match status" value="1"/>
</dbReference>
<dbReference type="InterPro" id="IPR050266">
    <property type="entry name" value="AB_hydrolase_sf"/>
</dbReference>
<evidence type="ECO:0000313" key="3">
    <source>
        <dbReference type="Proteomes" id="UP000706333"/>
    </source>
</evidence>
<dbReference type="PANTHER" id="PTHR43798:SF33">
    <property type="entry name" value="HYDROLASE, PUTATIVE (AFU_ORTHOLOGUE AFUA_2G14860)-RELATED"/>
    <property type="match status" value="1"/>
</dbReference>
<evidence type="ECO:0000259" key="1">
    <source>
        <dbReference type="Pfam" id="PF00561"/>
    </source>
</evidence>
<protein>
    <submittedName>
        <fullName evidence="2">Alpha/beta hydrolase</fullName>
    </submittedName>
</protein>
<comment type="caution">
    <text evidence="2">The sequence shown here is derived from an EMBL/GenBank/DDBJ whole genome shotgun (WGS) entry which is preliminary data.</text>
</comment>